<dbReference type="PANTHER" id="PTHR40252">
    <property type="entry name" value="BLR0328 PROTEIN"/>
    <property type="match status" value="1"/>
</dbReference>
<evidence type="ECO:0000259" key="2">
    <source>
        <dbReference type="SMART" id="SM01204"/>
    </source>
</evidence>
<feature type="domain" description="FIST" evidence="1">
    <location>
        <begin position="32"/>
        <end position="233"/>
    </location>
</feature>
<reference evidence="3 4" key="1">
    <citation type="submission" date="2017-09" db="EMBL/GenBank/DDBJ databases">
        <authorList>
            <person name="Ehlers B."/>
            <person name="Leendertz F.H."/>
        </authorList>
    </citation>
    <scope>NUCLEOTIDE SEQUENCE [LARGE SCALE GENOMIC DNA]</scope>
    <source>
        <strain evidence="3 4">USBA 140</strain>
    </source>
</reference>
<keyword evidence="4" id="KW-1185">Reference proteome</keyword>
<dbReference type="NCBIfam" id="NF041558">
    <property type="entry name" value="NosP"/>
    <property type="match status" value="1"/>
</dbReference>
<dbReference type="Proteomes" id="UP000219621">
    <property type="component" value="Unassembled WGS sequence"/>
</dbReference>
<feature type="domain" description="FIST C-domain" evidence="2">
    <location>
        <begin position="234"/>
        <end position="364"/>
    </location>
</feature>
<dbReference type="RefSeq" id="WP_097278500.1">
    <property type="nucleotide sequence ID" value="NZ_OCNJ01000003.1"/>
</dbReference>
<evidence type="ECO:0000259" key="1">
    <source>
        <dbReference type="SMART" id="SM00897"/>
    </source>
</evidence>
<accession>A0A286GDQ4</accession>
<dbReference type="EMBL" id="OCNJ01000003">
    <property type="protein sequence ID" value="SOD93630.1"/>
    <property type="molecule type" value="Genomic_DNA"/>
</dbReference>
<dbReference type="PANTHER" id="PTHR40252:SF2">
    <property type="entry name" value="BLR0328 PROTEIN"/>
    <property type="match status" value="1"/>
</dbReference>
<evidence type="ECO:0000313" key="4">
    <source>
        <dbReference type="Proteomes" id="UP000219621"/>
    </source>
</evidence>
<gene>
    <name evidence="3" type="ORF">SAMN05421508_103134</name>
</gene>
<name>A0A286GDQ4_9PROT</name>
<proteinExistence type="predicted"/>
<dbReference type="Pfam" id="PF10442">
    <property type="entry name" value="FIST_C"/>
    <property type="match status" value="1"/>
</dbReference>
<sequence length="380" mass="41050">MLDTPRIRRGYSRSDQTDQAVRELAEDLAQPDAVLALVFASSRHDRGLLAAALAEHLPGVPVVGCTTAGELTPLGYRRGALTGVSLAAPEFQAVALRIDALEDFSVADSMKLVQDGLTQLGRKMPGMRTDQVFAMLLIDGLSASEERVVSGLYQALGEIPLFGGSAGDDLAFQDTGVLHDGAFHRNAAVLLLVATHHPFEVFKTEHFVAAEEKMVVTEADPGRRVVTEINAEPAAHEYARVHGVEVEELTPMMFAARPVVVKVGGVPYVRSIQKVNPDGSLTFYCAIDEGIVLTAATGVDIQENLREAFRRIRQQIGPPQLVIGCDCILRSLELEQNGLLDDVSCLLAEQRVIGFNTYGEQFGAMHVNQTFTGVAIGYGR</sequence>
<dbReference type="SMART" id="SM01204">
    <property type="entry name" value="FIST_C"/>
    <property type="match status" value="1"/>
</dbReference>
<dbReference type="OrthoDB" id="9807948at2"/>
<dbReference type="SMART" id="SM00897">
    <property type="entry name" value="FIST"/>
    <property type="match status" value="1"/>
</dbReference>
<evidence type="ECO:0000313" key="3">
    <source>
        <dbReference type="EMBL" id="SOD93630.1"/>
    </source>
</evidence>
<organism evidence="3 4">
    <name type="scientific">Caenispirillum bisanense</name>
    <dbReference type="NCBI Taxonomy" id="414052"/>
    <lineage>
        <taxon>Bacteria</taxon>
        <taxon>Pseudomonadati</taxon>
        <taxon>Pseudomonadota</taxon>
        <taxon>Alphaproteobacteria</taxon>
        <taxon>Rhodospirillales</taxon>
        <taxon>Novispirillaceae</taxon>
        <taxon>Caenispirillum</taxon>
    </lineage>
</organism>
<dbReference type="InterPro" id="IPR013702">
    <property type="entry name" value="FIST_domain_N"/>
</dbReference>
<dbReference type="InterPro" id="IPR019494">
    <property type="entry name" value="FIST_C"/>
</dbReference>
<protein>
    <submittedName>
        <fullName evidence="3">Uncharacterized conserved protein, contains FIST_N domain</fullName>
    </submittedName>
</protein>
<dbReference type="AlphaFoldDB" id="A0A286GDQ4"/>
<dbReference type="Pfam" id="PF08495">
    <property type="entry name" value="FIST"/>
    <property type="match status" value="1"/>
</dbReference>